<dbReference type="GO" id="GO:0016020">
    <property type="term" value="C:membrane"/>
    <property type="evidence" value="ECO:0007669"/>
    <property type="project" value="UniProtKB-SubCell"/>
</dbReference>
<dbReference type="OrthoDB" id="296386at2759"/>
<evidence type="ECO:0000256" key="2">
    <source>
        <dbReference type="ARBA" id="ARBA00022692"/>
    </source>
</evidence>
<dbReference type="InterPro" id="IPR007632">
    <property type="entry name" value="Anoctamin"/>
</dbReference>
<dbReference type="InterPro" id="IPR049452">
    <property type="entry name" value="Anoctamin_TM"/>
</dbReference>
<comment type="subcellular location">
    <subcellularLocation>
        <location evidence="1">Membrane</location>
        <topology evidence="1">Multi-pass membrane protein</topology>
    </subcellularLocation>
</comment>
<evidence type="ECO:0000313" key="9">
    <source>
        <dbReference type="Proteomes" id="UP000053201"/>
    </source>
</evidence>
<keyword evidence="2 5" id="KW-0812">Transmembrane</keyword>
<evidence type="ECO:0000256" key="1">
    <source>
        <dbReference type="ARBA" id="ARBA00004141"/>
    </source>
</evidence>
<proteinExistence type="predicted"/>
<protein>
    <recommendedName>
        <fullName evidence="10">Anoctamin dimerisation domain-containing protein</fullName>
    </recommendedName>
</protein>
<gene>
    <name evidence="8" type="ORF">SPPG_01501</name>
</gene>
<evidence type="ECO:0008006" key="10">
    <source>
        <dbReference type="Google" id="ProtNLM"/>
    </source>
</evidence>
<feature type="transmembrane region" description="Helical" evidence="5">
    <location>
        <begin position="423"/>
        <end position="443"/>
    </location>
</feature>
<dbReference type="Proteomes" id="UP000053201">
    <property type="component" value="Unassembled WGS sequence"/>
</dbReference>
<dbReference type="PANTHER" id="PTHR12308">
    <property type="entry name" value="ANOCTAMIN"/>
    <property type="match status" value="1"/>
</dbReference>
<keyword evidence="4 5" id="KW-0472">Membrane</keyword>
<dbReference type="Pfam" id="PF04547">
    <property type="entry name" value="Anoctamin"/>
    <property type="match status" value="1"/>
</dbReference>
<dbReference type="Pfam" id="PF20877">
    <property type="entry name" value="Anoctamin_N"/>
    <property type="match status" value="1"/>
</dbReference>
<sequence>MVALRKPQTNSYEERGDNGDSFPFTATDWVIVFNTRINKKDTSSKTQLKGTQAAPSATPNVDHFYDGAKADVRKAWADVVSRLLAVGLKFRVQKWDEIRLAIFVYCPEKVLAREVYRSRVVDWLNDSGISELEPPALPNAESAEVSTPATTPAERLRLVHELLTAPTYEGGAGLTSDADVVGNTDAVGGKYIEAIYAPHDREFADKWVKSWAKRWLLSQQDIDAIRDYAGEKVAYYFAFLRFYLASLIAPALIGVLDYWWHGAFSPYYGVLTIVWSIIVISLWNRQAEWYATRWGTRNFSKIEKIRPEFRPTKIVIDPVTEERTPYYPYYKRWAVKCLITAPITIAITAVLTLVVLGIVSADVYFHKFYDGPGKDLMGFLPTILYGGCIPVFHSKYIKLAASLSDYENHPTDTQHAASFTQKLFTFNSLVAFIALFAESYLFIPLSNAIGSVLQQKGFISSMGFEVTPETLQARLIYLMITGQVLNAATELIVPLLTTKATTVMHGLHKSKAEKAKETEEERYVRRVRSEFERPGYDVDADYSEMVIQFGYIVLFSVAWPLAPLACLVNNFLELRADAFKICKANRRPVPQRADNIGPWLKNLTLFSWLSSLTAPSLSILYYKWVPDEQATNQVQQRLPTLLVALILSEHAYLLLHYLVSEATKALPSRGWERRKRAEFELKKRYLLRAGIDVLAGRHGGVVRWAGDQGSAGGEGVVMYGIALKGIHEVLGE</sequence>
<dbReference type="eggNOG" id="KOG2513">
    <property type="taxonomic scope" value="Eukaryota"/>
</dbReference>
<keyword evidence="3 5" id="KW-1133">Transmembrane helix</keyword>
<evidence type="ECO:0000259" key="7">
    <source>
        <dbReference type="Pfam" id="PF20877"/>
    </source>
</evidence>
<dbReference type="GO" id="GO:0005254">
    <property type="term" value="F:chloride channel activity"/>
    <property type="evidence" value="ECO:0007669"/>
    <property type="project" value="TreeGrafter"/>
</dbReference>
<organism evidence="8 9">
    <name type="scientific">Spizellomyces punctatus (strain DAOM BR117)</name>
    <dbReference type="NCBI Taxonomy" id="645134"/>
    <lineage>
        <taxon>Eukaryota</taxon>
        <taxon>Fungi</taxon>
        <taxon>Fungi incertae sedis</taxon>
        <taxon>Chytridiomycota</taxon>
        <taxon>Chytridiomycota incertae sedis</taxon>
        <taxon>Chytridiomycetes</taxon>
        <taxon>Spizellomycetales</taxon>
        <taxon>Spizellomycetaceae</taxon>
        <taxon>Spizellomyces</taxon>
    </lineage>
</organism>
<dbReference type="InParanoid" id="A0A0L0HSK3"/>
<evidence type="ECO:0000259" key="6">
    <source>
        <dbReference type="Pfam" id="PF04547"/>
    </source>
</evidence>
<dbReference type="InterPro" id="IPR049456">
    <property type="entry name" value="Anoctamin_N_fung"/>
</dbReference>
<accession>A0A0L0HSK3</accession>
<keyword evidence="9" id="KW-1185">Reference proteome</keyword>
<feature type="domain" description="Anoctamin transmembrane" evidence="6">
    <location>
        <begin position="225"/>
        <end position="676"/>
    </location>
</feature>
<dbReference type="RefSeq" id="XP_016612096.1">
    <property type="nucleotide sequence ID" value="XM_016749817.1"/>
</dbReference>
<feature type="transmembrane region" description="Helical" evidence="5">
    <location>
        <begin position="266"/>
        <end position="283"/>
    </location>
</feature>
<dbReference type="STRING" id="645134.A0A0L0HSK3"/>
<feature type="transmembrane region" description="Helical" evidence="5">
    <location>
        <begin position="549"/>
        <end position="572"/>
    </location>
</feature>
<feature type="domain" description="Anoctamin alpha-beta plait" evidence="7">
    <location>
        <begin position="28"/>
        <end position="177"/>
    </location>
</feature>
<evidence type="ECO:0000256" key="3">
    <source>
        <dbReference type="ARBA" id="ARBA00022989"/>
    </source>
</evidence>
<dbReference type="EMBL" id="KQ257451">
    <property type="protein sequence ID" value="KND04057.1"/>
    <property type="molecule type" value="Genomic_DNA"/>
</dbReference>
<dbReference type="GO" id="GO:0032541">
    <property type="term" value="C:cortical endoplasmic reticulum"/>
    <property type="evidence" value="ECO:0007669"/>
    <property type="project" value="TreeGrafter"/>
</dbReference>
<feature type="transmembrane region" description="Helical" evidence="5">
    <location>
        <begin position="333"/>
        <end position="356"/>
    </location>
</feature>
<dbReference type="OMA" id="INSKPKW"/>
<feature type="transmembrane region" description="Helical" evidence="5">
    <location>
        <begin position="233"/>
        <end position="260"/>
    </location>
</feature>
<dbReference type="FunCoup" id="A0A0L0HSK3">
    <property type="interactions" value="62"/>
</dbReference>
<dbReference type="VEuPathDB" id="FungiDB:SPPG_01501"/>
<name>A0A0L0HSK3_SPIPD</name>
<evidence type="ECO:0000313" key="8">
    <source>
        <dbReference type="EMBL" id="KND04057.1"/>
    </source>
</evidence>
<feature type="transmembrane region" description="Helical" evidence="5">
    <location>
        <begin position="376"/>
        <end position="393"/>
    </location>
</feature>
<evidence type="ECO:0000256" key="5">
    <source>
        <dbReference type="SAM" id="Phobius"/>
    </source>
</evidence>
<reference evidence="8 9" key="1">
    <citation type="submission" date="2009-08" db="EMBL/GenBank/DDBJ databases">
        <title>The Genome Sequence of Spizellomyces punctatus strain DAOM BR117.</title>
        <authorList>
            <consortium name="The Broad Institute Genome Sequencing Platform"/>
            <person name="Russ C."/>
            <person name="Cuomo C."/>
            <person name="Shea T."/>
            <person name="Young S.K."/>
            <person name="Zeng Q."/>
            <person name="Koehrsen M."/>
            <person name="Haas B."/>
            <person name="Borodovsky M."/>
            <person name="Guigo R."/>
            <person name="Alvarado L."/>
            <person name="Berlin A."/>
            <person name="Bochicchio J."/>
            <person name="Borenstein D."/>
            <person name="Chapman S."/>
            <person name="Chen Z."/>
            <person name="Engels R."/>
            <person name="Freedman E."/>
            <person name="Gellesch M."/>
            <person name="Goldberg J."/>
            <person name="Griggs A."/>
            <person name="Gujja S."/>
            <person name="Heiman D."/>
            <person name="Hepburn T."/>
            <person name="Howarth C."/>
            <person name="Jen D."/>
            <person name="Larson L."/>
            <person name="Lewis B."/>
            <person name="Mehta T."/>
            <person name="Park D."/>
            <person name="Pearson M."/>
            <person name="Roberts A."/>
            <person name="Saif S."/>
            <person name="Shenoy N."/>
            <person name="Sisk P."/>
            <person name="Stolte C."/>
            <person name="Sykes S."/>
            <person name="Thomson T."/>
            <person name="Walk T."/>
            <person name="White J."/>
            <person name="Yandava C."/>
            <person name="Burger G."/>
            <person name="Gray M.W."/>
            <person name="Holland P.W.H."/>
            <person name="King N."/>
            <person name="Lang F.B.F."/>
            <person name="Roger A.J."/>
            <person name="Ruiz-Trillo I."/>
            <person name="Lander E."/>
            <person name="Nusbaum C."/>
        </authorList>
    </citation>
    <scope>NUCLEOTIDE SEQUENCE [LARGE SCALE GENOMIC DNA]</scope>
    <source>
        <strain evidence="8 9">DAOM BR117</strain>
    </source>
</reference>
<evidence type="ECO:0000256" key="4">
    <source>
        <dbReference type="ARBA" id="ARBA00023136"/>
    </source>
</evidence>
<dbReference type="AlphaFoldDB" id="A0A0L0HSK3"/>
<dbReference type="PANTHER" id="PTHR12308:SF73">
    <property type="entry name" value="ANOCTAMIN"/>
    <property type="match status" value="1"/>
</dbReference>
<dbReference type="GeneID" id="27685159"/>